<protein>
    <submittedName>
        <fullName evidence="2">Uncharacterized protein</fullName>
    </submittedName>
</protein>
<dbReference type="InterPro" id="IPR003057">
    <property type="entry name" value="Invtbrt_color"/>
</dbReference>
<dbReference type="AlphaFoldDB" id="A0A814PT41"/>
<organism evidence="2 3">
    <name type="scientific">Rotaria sordida</name>
    <dbReference type="NCBI Taxonomy" id="392033"/>
    <lineage>
        <taxon>Eukaryota</taxon>
        <taxon>Metazoa</taxon>
        <taxon>Spiralia</taxon>
        <taxon>Gnathifera</taxon>
        <taxon>Rotifera</taxon>
        <taxon>Eurotatoria</taxon>
        <taxon>Bdelloidea</taxon>
        <taxon>Philodinida</taxon>
        <taxon>Philodinidae</taxon>
        <taxon>Rotaria</taxon>
    </lineage>
</organism>
<dbReference type="Gene3D" id="2.130.10.10">
    <property type="entry name" value="YVTN repeat-like/Quinoprotein amine dehydrogenase"/>
    <property type="match status" value="1"/>
</dbReference>
<dbReference type="Proteomes" id="UP000663889">
    <property type="component" value="Unassembled WGS sequence"/>
</dbReference>
<dbReference type="PRINTS" id="PR01273">
    <property type="entry name" value="INVTBRTCOLOR"/>
</dbReference>
<evidence type="ECO:0000313" key="3">
    <source>
        <dbReference type="Proteomes" id="UP000663889"/>
    </source>
</evidence>
<dbReference type="InterPro" id="IPR011047">
    <property type="entry name" value="Quinoprotein_ADH-like_sf"/>
</dbReference>
<dbReference type="Gene3D" id="2.40.128.20">
    <property type="match status" value="1"/>
</dbReference>
<keyword evidence="1" id="KW-0732">Signal</keyword>
<evidence type="ECO:0000313" key="2">
    <source>
        <dbReference type="EMBL" id="CAF1110409.1"/>
    </source>
</evidence>
<gene>
    <name evidence="2" type="ORF">SEV965_LOCUS16348</name>
</gene>
<dbReference type="EMBL" id="CAJNOU010000892">
    <property type="protein sequence ID" value="CAF1110409.1"/>
    <property type="molecule type" value="Genomic_DNA"/>
</dbReference>
<comment type="caution">
    <text evidence="2">The sequence shown here is derived from an EMBL/GenBank/DDBJ whole genome shotgun (WGS) entry which is preliminary data.</text>
</comment>
<proteinExistence type="predicted"/>
<evidence type="ECO:0000256" key="1">
    <source>
        <dbReference type="SAM" id="SignalP"/>
    </source>
</evidence>
<feature type="signal peptide" evidence="1">
    <location>
        <begin position="1"/>
        <end position="18"/>
    </location>
</feature>
<feature type="chain" id="PRO_5032367944" evidence="1">
    <location>
        <begin position="19"/>
        <end position="469"/>
    </location>
</feature>
<dbReference type="InterPro" id="IPR015943">
    <property type="entry name" value="WD40/YVTN_repeat-like_dom_sf"/>
</dbReference>
<dbReference type="InterPro" id="IPR012674">
    <property type="entry name" value="Calycin"/>
</dbReference>
<sequence length="469" mass="54555">MYWFLMIGLFLLINNSIGCKRPSLSQIAAQRDFRLEKFLGQWHQIKYYTNEKNHNPSDSWVDYSQFFALDNCINRHVLAFGRARLPNGKECFSFGPSSIFAYDGAKMIVETDDINKNTKVNWPYFILKTDYTHYALTYTCLTKGATRYDPCTEEIVEVFSRTTTLAKKYLTELDNYIKNILCVDLTKFEQNIFGEKLCFPDRDDRFLITMDDYRKPLLSLWSTHDYTNLLNWQDESSSIYMNCLAWNPMRTNEFCLDCSNDFVNGQIPLSISEHTKNSCEITLCVYLISNSHLVLCSTNSSFVTCWNTRRNLCLLHWKADSNEICYMTTNEFQLDDEIISGSFDNTFSIDIVGTSCRSLWYICWTTQRTKIRLVVSHTDRIMSVIPIEDTHIVTSSVDDTIRIYQLEDRNEILRFDANGLIISDGTLHIFNLLHGQIVLKLHPHTPSITAINVPPNSLFYKEICFLVNF</sequence>
<accession>A0A814PT41</accession>
<dbReference type="SUPFAM" id="SSF50998">
    <property type="entry name" value="Quinoprotein alcohol dehydrogenase-like"/>
    <property type="match status" value="1"/>
</dbReference>
<reference evidence="2" key="1">
    <citation type="submission" date="2021-02" db="EMBL/GenBank/DDBJ databases">
        <authorList>
            <person name="Nowell W R."/>
        </authorList>
    </citation>
    <scope>NUCLEOTIDE SEQUENCE</scope>
</reference>
<dbReference type="GO" id="GO:0031409">
    <property type="term" value="F:pigment binding"/>
    <property type="evidence" value="ECO:0007669"/>
    <property type="project" value="InterPro"/>
</dbReference>
<dbReference type="CDD" id="cd00301">
    <property type="entry name" value="lipocalin_FABP"/>
    <property type="match status" value="1"/>
</dbReference>
<dbReference type="SUPFAM" id="SSF50814">
    <property type="entry name" value="Lipocalins"/>
    <property type="match status" value="1"/>
</dbReference>
<dbReference type="GO" id="GO:0008289">
    <property type="term" value="F:lipid binding"/>
    <property type="evidence" value="ECO:0007669"/>
    <property type="project" value="UniProtKB-KW"/>
</dbReference>
<name>A0A814PT41_9BILA</name>